<sequence>MTLYPALDSNFLTRCANLGSTNNKRTYSKDLIEPIVDAIYSSGTMMVKQYWHEYFPQSSQYKNRKLRPDHYATTMDNYP</sequence>
<comment type="caution">
    <text evidence="1">The sequence shown here is derived from an EMBL/GenBank/DDBJ whole genome shotgun (WGS) entry which is preliminary data.</text>
</comment>
<name>A0A9P6MEZ9_9FUNG</name>
<feature type="non-terminal residue" evidence="1">
    <location>
        <position position="1"/>
    </location>
</feature>
<dbReference type="OrthoDB" id="2446735at2759"/>
<accession>A0A9P6MEZ9</accession>
<organism evidence="1 2">
    <name type="scientific">Modicella reniformis</name>
    <dbReference type="NCBI Taxonomy" id="1440133"/>
    <lineage>
        <taxon>Eukaryota</taxon>
        <taxon>Fungi</taxon>
        <taxon>Fungi incertae sedis</taxon>
        <taxon>Mucoromycota</taxon>
        <taxon>Mortierellomycotina</taxon>
        <taxon>Mortierellomycetes</taxon>
        <taxon>Mortierellales</taxon>
        <taxon>Mortierellaceae</taxon>
        <taxon>Modicella</taxon>
    </lineage>
</organism>
<proteinExistence type="predicted"/>
<reference evidence="1" key="1">
    <citation type="journal article" date="2020" name="Fungal Divers.">
        <title>Resolving the Mortierellaceae phylogeny through synthesis of multi-gene phylogenetics and phylogenomics.</title>
        <authorList>
            <person name="Vandepol N."/>
            <person name="Liber J."/>
            <person name="Desiro A."/>
            <person name="Na H."/>
            <person name="Kennedy M."/>
            <person name="Barry K."/>
            <person name="Grigoriev I.V."/>
            <person name="Miller A.N."/>
            <person name="O'Donnell K."/>
            <person name="Stajich J.E."/>
            <person name="Bonito G."/>
        </authorList>
    </citation>
    <scope>NUCLEOTIDE SEQUENCE</scope>
    <source>
        <strain evidence="1">MES-2147</strain>
    </source>
</reference>
<evidence type="ECO:0000313" key="1">
    <source>
        <dbReference type="EMBL" id="KAF9995875.1"/>
    </source>
</evidence>
<dbReference type="AlphaFoldDB" id="A0A9P6MEZ9"/>
<keyword evidence="2" id="KW-1185">Reference proteome</keyword>
<evidence type="ECO:0000313" key="2">
    <source>
        <dbReference type="Proteomes" id="UP000749646"/>
    </source>
</evidence>
<dbReference type="EMBL" id="JAAAHW010001267">
    <property type="protein sequence ID" value="KAF9995875.1"/>
    <property type="molecule type" value="Genomic_DNA"/>
</dbReference>
<gene>
    <name evidence="1" type="ORF">BGZ65_008510</name>
</gene>
<protein>
    <submittedName>
        <fullName evidence="1">Uncharacterized protein</fullName>
    </submittedName>
</protein>
<dbReference type="Proteomes" id="UP000749646">
    <property type="component" value="Unassembled WGS sequence"/>
</dbReference>